<comment type="caution">
    <text evidence="7">The sequence shown here is derived from an EMBL/GenBank/DDBJ whole genome shotgun (WGS) entry which is preliminary data.</text>
</comment>
<dbReference type="InterPro" id="IPR055235">
    <property type="entry name" value="ASD1_cat"/>
</dbReference>
<evidence type="ECO:0000256" key="2">
    <source>
        <dbReference type="ARBA" id="ARBA00007186"/>
    </source>
</evidence>
<dbReference type="RefSeq" id="WP_188701635.1">
    <property type="nucleotide sequence ID" value="NZ_BMMQ01000006.1"/>
</dbReference>
<dbReference type="EC" id="3.2.1.55" evidence="3"/>
<evidence type="ECO:0000313" key="8">
    <source>
        <dbReference type="Proteomes" id="UP000638043"/>
    </source>
</evidence>
<dbReference type="Gene3D" id="3.20.20.80">
    <property type="entry name" value="Glycosidases"/>
    <property type="match status" value="1"/>
</dbReference>
<dbReference type="PANTHER" id="PTHR31776">
    <property type="entry name" value="ALPHA-L-ARABINOFURANOSIDASE 1"/>
    <property type="match status" value="1"/>
</dbReference>
<dbReference type="EMBL" id="BMMQ01000006">
    <property type="protein sequence ID" value="GGO64900.1"/>
    <property type="molecule type" value="Genomic_DNA"/>
</dbReference>
<feature type="domain" description="Alpha-L-arabinofuranosidase C-terminal" evidence="6">
    <location>
        <begin position="258"/>
        <end position="578"/>
    </location>
</feature>
<dbReference type="InterPro" id="IPR051563">
    <property type="entry name" value="Glycosyl_Hydrolase_51"/>
</dbReference>
<dbReference type="SUPFAM" id="SSF51445">
    <property type="entry name" value="(Trans)glycosidases"/>
    <property type="match status" value="1"/>
</dbReference>
<evidence type="ECO:0000313" key="7">
    <source>
        <dbReference type="EMBL" id="GGO64900.1"/>
    </source>
</evidence>
<keyword evidence="5" id="KW-0378">Hydrolase</keyword>
<name>A0ABQ2N1W0_9MICO</name>
<evidence type="ECO:0000256" key="3">
    <source>
        <dbReference type="ARBA" id="ARBA00012670"/>
    </source>
</evidence>
<organism evidence="7 8">
    <name type="scientific">Microbacterium nanhaiense</name>
    <dbReference type="NCBI Taxonomy" id="1301026"/>
    <lineage>
        <taxon>Bacteria</taxon>
        <taxon>Bacillati</taxon>
        <taxon>Actinomycetota</taxon>
        <taxon>Actinomycetes</taxon>
        <taxon>Micrococcales</taxon>
        <taxon>Microbacteriaceae</taxon>
        <taxon>Microbacterium</taxon>
    </lineage>
</organism>
<evidence type="ECO:0000256" key="1">
    <source>
        <dbReference type="ARBA" id="ARBA00001462"/>
    </source>
</evidence>
<evidence type="ECO:0000256" key="5">
    <source>
        <dbReference type="ARBA" id="ARBA00022801"/>
    </source>
</evidence>
<sequence>MPDGCVVDLDLVSLRPLGADGAPQIFRADLLRALAELRPSFVRFPGGCLVHGRGVDSLYDWKSTIGPQETRRPMPNLWGYHQSMAIGYYEYFLLCEQLGATPLPVVAAGVCCQNALGGQRAVAEEDMPRYTQDVLDLVEFANGSADTRWGAVRAELGHPASFDMRYLGLGNEDEITPQFRDRYARIEDALREAYPDLTVIGTVGPFAAGRDFERGWEFARARGTDVVDEHFYRSPQWFHQNVDRYASYDPAGPGVYVGEYAARTSRLRSALAEAALMIGMERHSDVVRLASYAPLLARTGHAAWTPDMIYFDEDSLALSASYHVQRMFSATRGERVLSVDAELPTCEVTEASSGAVTFIASGGDFEFSDVVIDGSAAAVGALAAGASLRVADVDPRAAAVEFTVTRTAGERGIEVHVGEPDPGRALTLHLGGWQGTSTSVLLHSDGVTDDESDPAFWTGFRTGQPVRVRLETASPRVRVWVDGVLHHDYERDLRPEQRVVVGVSSRAEGSEIVARLVNATGEPRRVRLALPVAVSPAEAIALSGEPDAGGPDEAFPGPVPAPVEVTADGIELSLEPWSFTVATTR</sequence>
<comment type="similarity">
    <text evidence="2">Belongs to the glycosyl hydrolase 51 family.</text>
</comment>
<accession>A0ABQ2N1W0</accession>
<proteinExistence type="inferred from homology"/>
<reference evidence="8" key="1">
    <citation type="journal article" date="2019" name="Int. J. Syst. Evol. Microbiol.">
        <title>The Global Catalogue of Microorganisms (GCM) 10K type strain sequencing project: providing services to taxonomists for standard genome sequencing and annotation.</title>
        <authorList>
            <consortium name="The Broad Institute Genomics Platform"/>
            <consortium name="The Broad Institute Genome Sequencing Center for Infectious Disease"/>
            <person name="Wu L."/>
            <person name="Ma J."/>
        </authorList>
    </citation>
    <scope>NUCLEOTIDE SEQUENCE [LARGE SCALE GENOMIC DNA]</scope>
    <source>
        <strain evidence="8">CGMCC 4.7181</strain>
    </source>
</reference>
<protein>
    <recommendedName>
        <fullName evidence="3">non-reducing end alpha-L-arabinofuranosidase</fullName>
        <ecNumber evidence="3">3.2.1.55</ecNumber>
    </recommendedName>
</protein>
<evidence type="ECO:0000256" key="4">
    <source>
        <dbReference type="ARBA" id="ARBA00022729"/>
    </source>
</evidence>
<dbReference type="Proteomes" id="UP000638043">
    <property type="component" value="Unassembled WGS sequence"/>
</dbReference>
<comment type="catalytic activity">
    <reaction evidence="1">
        <text>Hydrolysis of terminal non-reducing alpha-L-arabinofuranoside residues in alpha-L-arabinosides.</text>
        <dbReference type="EC" id="3.2.1.55"/>
    </reaction>
</comment>
<dbReference type="PANTHER" id="PTHR31776:SF26">
    <property type="entry name" value="SECRETED ARABINOSIDASE"/>
    <property type="match status" value="1"/>
</dbReference>
<gene>
    <name evidence="7" type="ORF">GCM10010910_20840</name>
</gene>
<keyword evidence="8" id="KW-1185">Reference proteome</keyword>
<evidence type="ECO:0000259" key="6">
    <source>
        <dbReference type="SMART" id="SM00813"/>
    </source>
</evidence>
<dbReference type="Pfam" id="PF22848">
    <property type="entry name" value="ASD1_dom"/>
    <property type="match status" value="1"/>
</dbReference>
<keyword evidence="4" id="KW-0732">Signal</keyword>
<dbReference type="InterPro" id="IPR010720">
    <property type="entry name" value="Alpha-L-AF_C"/>
</dbReference>
<dbReference type="SMART" id="SM00813">
    <property type="entry name" value="Alpha-L-AF_C"/>
    <property type="match status" value="1"/>
</dbReference>
<dbReference type="Pfam" id="PF06964">
    <property type="entry name" value="Alpha-L-AF_C"/>
    <property type="match status" value="1"/>
</dbReference>
<dbReference type="InterPro" id="IPR017853">
    <property type="entry name" value="GH"/>
</dbReference>